<name>S8CEC6_9LAMI</name>
<dbReference type="InterPro" id="IPR025114">
    <property type="entry name" value="D27-like_C"/>
</dbReference>
<reference evidence="3 4" key="1">
    <citation type="journal article" date="2013" name="BMC Genomics">
        <title>The miniature genome of a carnivorous plant Genlisea aurea contains a low number of genes and short non-coding sequences.</title>
        <authorList>
            <person name="Leushkin E.V."/>
            <person name="Sutormin R.A."/>
            <person name="Nabieva E.R."/>
            <person name="Penin A.A."/>
            <person name="Kondrashov A.S."/>
            <person name="Logacheva M.D."/>
        </authorList>
    </citation>
    <scope>NUCLEOTIDE SEQUENCE [LARGE SCALE GENOMIC DNA]</scope>
</reference>
<dbReference type="Pfam" id="PF13225">
    <property type="entry name" value="D27-like_C"/>
    <property type="match status" value="1"/>
</dbReference>
<dbReference type="OrthoDB" id="416096at2759"/>
<feature type="signal peptide" evidence="1">
    <location>
        <begin position="1"/>
        <end position="30"/>
    </location>
</feature>
<dbReference type="AlphaFoldDB" id="S8CEC6"/>
<dbReference type="GO" id="GO:0009536">
    <property type="term" value="C:plastid"/>
    <property type="evidence" value="ECO:0007669"/>
    <property type="project" value="TreeGrafter"/>
</dbReference>
<feature type="non-terminal residue" evidence="3">
    <location>
        <position position="117"/>
    </location>
</feature>
<feature type="domain" description="Beta-carotene isomerase D27-like C-terminal" evidence="2">
    <location>
        <begin position="23"/>
        <end position="103"/>
    </location>
</feature>
<protein>
    <recommendedName>
        <fullName evidence="2">Beta-carotene isomerase D27-like C-terminal domain-containing protein</fullName>
    </recommendedName>
</protein>
<evidence type="ECO:0000313" key="3">
    <source>
        <dbReference type="EMBL" id="EPS65195.1"/>
    </source>
</evidence>
<dbReference type="InterPro" id="IPR038938">
    <property type="entry name" value="D27-like"/>
</dbReference>
<gene>
    <name evidence="3" type="ORF">M569_09583</name>
</gene>
<feature type="chain" id="PRO_5004562106" description="Beta-carotene isomerase D27-like C-terminal domain-containing protein" evidence="1">
    <location>
        <begin position="31"/>
        <end position="117"/>
    </location>
</feature>
<evidence type="ECO:0000256" key="1">
    <source>
        <dbReference type="SAM" id="SignalP"/>
    </source>
</evidence>
<dbReference type="GO" id="GO:0005506">
    <property type="term" value="F:iron ion binding"/>
    <property type="evidence" value="ECO:0007669"/>
    <property type="project" value="InterPro"/>
</dbReference>
<dbReference type="GO" id="GO:1901601">
    <property type="term" value="P:strigolactone biosynthetic process"/>
    <property type="evidence" value="ECO:0007669"/>
    <property type="project" value="TreeGrafter"/>
</dbReference>
<keyword evidence="1" id="KW-0732">Signal</keyword>
<proteinExistence type="predicted"/>
<sequence>MTMPPTKFSRQLFALFTVTFFRWLVGPCEVVEREFGGHMERNVVHITKCRVLEGTKCIGICTNMCKMPCQSFIKESLGMPINIVPNFDEMSCEMVFGEDPPPESSDPAFSAPCYERC</sequence>
<comment type="caution">
    <text evidence="3">The sequence shown here is derived from an EMBL/GenBank/DDBJ whole genome shotgun (WGS) entry which is preliminary data.</text>
</comment>
<evidence type="ECO:0000259" key="2">
    <source>
        <dbReference type="Pfam" id="PF13225"/>
    </source>
</evidence>
<dbReference type="GO" id="GO:0016859">
    <property type="term" value="F:cis-trans isomerase activity"/>
    <property type="evidence" value="ECO:0007669"/>
    <property type="project" value="TreeGrafter"/>
</dbReference>
<dbReference type="PANTHER" id="PTHR33591:SF1">
    <property type="entry name" value="BETA-CAROTENE ISOMERASE D27, CHLOROPLASTIC"/>
    <property type="match status" value="1"/>
</dbReference>
<dbReference type="EMBL" id="AUSU01004370">
    <property type="protein sequence ID" value="EPS65195.1"/>
    <property type="molecule type" value="Genomic_DNA"/>
</dbReference>
<accession>S8CEC6</accession>
<keyword evidence="4" id="KW-1185">Reference proteome</keyword>
<dbReference type="Proteomes" id="UP000015453">
    <property type="component" value="Unassembled WGS sequence"/>
</dbReference>
<evidence type="ECO:0000313" key="4">
    <source>
        <dbReference type="Proteomes" id="UP000015453"/>
    </source>
</evidence>
<dbReference type="PANTHER" id="PTHR33591">
    <property type="entry name" value="BETA-CAROTENE ISOMERASE D27"/>
    <property type="match status" value="1"/>
</dbReference>
<organism evidence="3 4">
    <name type="scientific">Genlisea aurea</name>
    <dbReference type="NCBI Taxonomy" id="192259"/>
    <lineage>
        <taxon>Eukaryota</taxon>
        <taxon>Viridiplantae</taxon>
        <taxon>Streptophyta</taxon>
        <taxon>Embryophyta</taxon>
        <taxon>Tracheophyta</taxon>
        <taxon>Spermatophyta</taxon>
        <taxon>Magnoliopsida</taxon>
        <taxon>eudicotyledons</taxon>
        <taxon>Gunneridae</taxon>
        <taxon>Pentapetalae</taxon>
        <taxon>asterids</taxon>
        <taxon>lamiids</taxon>
        <taxon>Lamiales</taxon>
        <taxon>Lentibulariaceae</taxon>
        <taxon>Genlisea</taxon>
    </lineage>
</organism>